<proteinExistence type="predicted"/>
<evidence type="ECO:0000313" key="1">
    <source>
        <dbReference type="EMBL" id="TFK63102.1"/>
    </source>
</evidence>
<sequence length="175" mass="19701">MTHLNIDTKQDVTHHPMVENDLEQMKLIQHWQAMSEAFFSRITHLQILGGISPNDPYEDIFEQFGSLTHLCVPSVGVKSPVVNNAVKRNPEVVVIILLNDPPTSEPPDSESDPYILRVFEPSGALSEALDSIHLTKNRKNIVGLYCRELMAVWESGARGGEDMWTLAEKVIRNRS</sequence>
<dbReference type="Proteomes" id="UP000308600">
    <property type="component" value="Unassembled WGS sequence"/>
</dbReference>
<protein>
    <submittedName>
        <fullName evidence="1">Uncharacterized protein</fullName>
    </submittedName>
</protein>
<name>A0ACD3ABZ5_9AGAR</name>
<evidence type="ECO:0000313" key="2">
    <source>
        <dbReference type="Proteomes" id="UP000308600"/>
    </source>
</evidence>
<reference evidence="1 2" key="1">
    <citation type="journal article" date="2019" name="Nat. Ecol. Evol.">
        <title>Megaphylogeny resolves global patterns of mushroom evolution.</title>
        <authorList>
            <person name="Varga T."/>
            <person name="Krizsan K."/>
            <person name="Foldi C."/>
            <person name="Dima B."/>
            <person name="Sanchez-Garcia M."/>
            <person name="Sanchez-Ramirez S."/>
            <person name="Szollosi G.J."/>
            <person name="Szarkandi J.G."/>
            <person name="Papp V."/>
            <person name="Albert L."/>
            <person name="Andreopoulos W."/>
            <person name="Angelini C."/>
            <person name="Antonin V."/>
            <person name="Barry K.W."/>
            <person name="Bougher N.L."/>
            <person name="Buchanan P."/>
            <person name="Buyck B."/>
            <person name="Bense V."/>
            <person name="Catcheside P."/>
            <person name="Chovatia M."/>
            <person name="Cooper J."/>
            <person name="Damon W."/>
            <person name="Desjardin D."/>
            <person name="Finy P."/>
            <person name="Geml J."/>
            <person name="Haridas S."/>
            <person name="Hughes K."/>
            <person name="Justo A."/>
            <person name="Karasinski D."/>
            <person name="Kautmanova I."/>
            <person name="Kiss B."/>
            <person name="Kocsube S."/>
            <person name="Kotiranta H."/>
            <person name="LaButti K.M."/>
            <person name="Lechner B.E."/>
            <person name="Liimatainen K."/>
            <person name="Lipzen A."/>
            <person name="Lukacs Z."/>
            <person name="Mihaltcheva S."/>
            <person name="Morgado L.N."/>
            <person name="Niskanen T."/>
            <person name="Noordeloos M.E."/>
            <person name="Ohm R.A."/>
            <person name="Ortiz-Santana B."/>
            <person name="Ovrebo C."/>
            <person name="Racz N."/>
            <person name="Riley R."/>
            <person name="Savchenko A."/>
            <person name="Shiryaev A."/>
            <person name="Soop K."/>
            <person name="Spirin V."/>
            <person name="Szebenyi C."/>
            <person name="Tomsovsky M."/>
            <person name="Tulloss R.E."/>
            <person name="Uehling J."/>
            <person name="Grigoriev I.V."/>
            <person name="Vagvolgyi C."/>
            <person name="Papp T."/>
            <person name="Martin F.M."/>
            <person name="Miettinen O."/>
            <person name="Hibbett D.S."/>
            <person name="Nagy L.G."/>
        </authorList>
    </citation>
    <scope>NUCLEOTIDE SEQUENCE [LARGE SCALE GENOMIC DNA]</scope>
    <source>
        <strain evidence="1 2">NL-1719</strain>
    </source>
</reference>
<keyword evidence="2" id="KW-1185">Reference proteome</keyword>
<dbReference type="EMBL" id="ML208540">
    <property type="protein sequence ID" value="TFK63102.1"/>
    <property type="molecule type" value="Genomic_DNA"/>
</dbReference>
<organism evidence="1 2">
    <name type="scientific">Pluteus cervinus</name>
    <dbReference type="NCBI Taxonomy" id="181527"/>
    <lineage>
        <taxon>Eukaryota</taxon>
        <taxon>Fungi</taxon>
        <taxon>Dikarya</taxon>
        <taxon>Basidiomycota</taxon>
        <taxon>Agaricomycotina</taxon>
        <taxon>Agaricomycetes</taxon>
        <taxon>Agaricomycetidae</taxon>
        <taxon>Agaricales</taxon>
        <taxon>Pluteineae</taxon>
        <taxon>Pluteaceae</taxon>
        <taxon>Pluteus</taxon>
    </lineage>
</organism>
<gene>
    <name evidence="1" type="ORF">BDN72DRAFT_862359</name>
</gene>
<accession>A0ACD3ABZ5</accession>